<reference evidence="2 3" key="1">
    <citation type="journal article" date="2012" name="Proc. Natl. Acad. Sci. U.S.A.">
        <title>Genome streamlining and chemical defense in a coral reef symbiosis.</title>
        <authorList>
            <person name="Kwan J.C."/>
            <person name="Donia M.S."/>
            <person name="Han A.W."/>
            <person name="Hirose E."/>
            <person name="Haygood M.G."/>
            <person name="Schmidt E.W."/>
        </authorList>
    </citation>
    <scope>NUCLEOTIDE SEQUENCE [LARGE SCALE GENOMIC DNA]</scope>
    <source>
        <strain evidence="2 3">L2</strain>
    </source>
</reference>
<dbReference type="EMBL" id="CP003539">
    <property type="protein sequence ID" value="AFX98240.1"/>
    <property type="molecule type" value="Genomic_DNA"/>
</dbReference>
<feature type="transmembrane region" description="Helical" evidence="1">
    <location>
        <begin position="6"/>
        <end position="26"/>
    </location>
</feature>
<name>K7YF85_9PROT</name>
<keyword evidence="1" id="KW-0472">Membrane</keyword>
<evidence type="ECO:0000256" key="1">
    <source>
        <dbReference type="SAM" id="Phobius"/>
    </source>
</evidence>
<proteinExistence type="predicted"/>
<dbReference type="AlphaFoldDB" id="K7YF85"/>
<keyword evidence="3" id="KW-1185">Reference proteome</keyword>
<sequence length="41" mass="4922">MLVLIFVFLMFTAKIVILMKCFFILVKTNRYFVIKDLKIAH</sequence>
<organism evidence="2 3">
    <name type="scientific">Candidatus Endolissoclinum faulkneri L2</name>
    <dbReference type="NCBI Taxonomy" id="1193729"/>
    <lineage>
        <taxon>Bacteria</taxon>
        <taxon>Pseudomonadati</taxon>
        <taxon>Pseudomonadota</taxon>
        <taxon>Alphaproteobacteria</taxon>
        <taxon>Rhodospirillales</taxon>
        <taxon>Rhodospirillaceae</taxon>
        <taxon>Candidatus Endolissoclinum</taxon>
    </lineage>
</organism>
<keyword evidence="1" id="KW-0812">Transmembrane</keyword>
<protein>
    <submittedName>
        <fullName evidence="2">Uncharacterized protein</fullName>
    </submittedName>
</protein>
<gene>
    <name evidence="2" type="ORF">A1OE_25</name>
</gene>
<evidence type="ECO:0000313" key="3">
    <source>
        <dbReference type="Proteomes" id="UP000010077"/>
    </source>
</evidence>
<dbReference type="Proteomes" id="UP000010077">
    <property type="component" value="Chromosome"/>
</dbReference>
<evidence type="ECO:0000313" key="2">
    <source>
        <dbReference type="EMBL" id="AFX98240.1"/>
    </source>
</evidence>
<accession>K7YF85</accession>
<dbReference type="KEGG" id="thal:A1OE_25"/>
<dbReference type="HOGENOM" id="CLU_3267234_0_0_5"/>
<keyword evidence="1" id="KW-1133">Transmembrane helix</keyword>